<dbReference type="EnsemblMetazoa" id="XM_021059259.2">
    <property type="protein sequence ID" value="XP_020914918.1"/>
    <property type="gene ID" value="LOC110252433"/>
</dbReference>
<reference evidence="4" key="1">
    <citation type="submission" date="2022-11" db="UniProtKB">
        <authorList>
            <consortium name="EnsemblMetazoa"/>
        </authorList>
    </citation>
    <scope>IDENTIFICATION</scope>
</reference>
<evidence type="ECO:0000256" key="2">
    <source>
        <dbReference type="SAM" id="SignalP"/>
    </source>
</evidence>
<feature type="domain" description="ShKT" evidence="3">
    <location>
        <begin position="73"/>
        <end position="107"/>
    </location>
</feature>
<dbReference type="Proteomes" id="UP000887567">
    <property type="component" value="Unplaced"/>
</dbReference>
<proteinExistence type="predicted"/>
<dbReference type="KEGG" id="epa:110252433"/>
<keyword evidence="5" id="KW-1185">Reference proteome</keyword>
<evidence type="ECO:0000256" key="1">
    <source>
        <dbReference type="ARBA" id="ARBA00022656"/>
    </source>
</evidence>
<keyword evidence="1" id="KW-0800">Toxin</keyword>
<dbReference type="InterPro" id="IPR003582">
    <property type="entry name" value="ShKT_dom"/>
</dbReference>
<protein>
    <recommendedName>
        <fullName evidence="3">ShKT domain-containing protein</fullName>
    </recommendedName>
</protein>
<dbReference type="EnsemblMetazoa" id="XM_021059258.2">
    <property type="protein sequence ID" value="XP_020914917.1"/>
    <property type="gene ID" value="LOC110252433"/>
</dbReference>
<evidence type="ECO:0000259" key="3">
    <source>
        <dbReference type="SMART" id="SM00254"/>
    </source>
</evidence>
<feature type="signal peptide" evidence="2">
    <location>
        <begin position="1"/>
        <end position="17"/>
    </location>
</feature>
<accession>A0A913Y4C5</accession>
<dbReference type="RefSeq" id="XP_020914917.1">
    <property type="nucleotide sequence ID" value="XM_021059258.2"/>
</dbReference>
<feature type="domain" description="ShKT" evidence="3">
    <location>
        <begin position="35"/>
        <end position="71"/>
    </location>
</feature>
<dbReference type="AlphaFoldDB" id="A0A913Y4C5"/>
<sequence>MMKSFVVLCALVLCTMAESGFRDLRNGVNALDETECQDLSTKEDCEEMARRYRCDEVDSKRNCARSCRVCYKPCEDLKRTCETTSAFFCKRFSSMRKDCPLKCGVCKEGEEMPTNIP</sequence>
<dbReference type="GO" id="GO:0090729">
    <property type="term" value="F:toxin activity"/>
    <property type="evidence" value="ECO:0007669"/>
    <property type="project" value="UniProtKB-KW"/>
</dbReference>
<feature type="chain" id="PRO_5038275520" description="ShKT domain-containing protein" evidence="2">
    <location>
        <begin position="18"/>
        <end position="117"/>
    </location>
</feature>
<dbReference type="GeneID" id="110252433"/>
<keyword evidence="2" id="KW-0732">Signal</keyword>
<evidence type="ECO:0000313" key="4">
    <source>
        <dbReference type="EnsemblMetazoa" id="XP_020914917.1"/>
    </source>
</evidence>
<dbReference type="SMART" id="SM00254">
    <property type="entry name" value="ShKT"/>
    <property type="match status" value="2"/>
</dbReference>
<dbReference type="Pfam" id="PF01549">
    <property type="entry name" value="ShK"/>
    <property type="match status" value="2"/>
</dbReference>
<evidence type="ECO:0000313" key="5">
    <source>
        <dbReference type="Proteomes" id="UP000887567"/>
    </source>
</evidence>
<dbReference type="RefSeq" id="XP_020914918.1">
    <property type="nucleotide sequence ID" value="XM_021059259.2"/>
</dbReference>
<organism evidence="4 5">
    <name type="scientific">Exaiptasia diaphana</name>
    <name type="common">Tropical sea anemone</name>
    <name type="synonym">Aiptasia pulchella</name>
    <dbReference type="NCBI Taxonomy" id="2652724"/>
    <lineage>
        <taxon>Eukaryota</taxon>
        <taxon>Metazoa</taxon>
        <taxon>Cnidaria</taxon>
        <taxon>Anthozoa</taxon>
        <taxon>Hexacorallia</taxon>
        <taxon>Actiniaria</taxon>
        <taxon>Aiptasiidae</taxon>
        <taxon>Exaiptasia</taxon>
    </lineage>
</organism>
<name>A0A913Y4C5_EXADI</name>